<organism evidence="1 2">
    <name type="scientific">Dreissena polymorpha</name>
    <name type="common">Zebra mussel</name>
    <name type="synonym">Mytilus polymorpha</name>
    <dbReference type="NCBI Taxonomy" id="45954"/>
    <lineage>
        <taxon>Eukaryota</taxon>
        <taxon>Metazoa</taxon>
        <taxon>Spiralia</taxon>
        <taxon>Lophotrochozoa</taxon>
        <taxon>Mollusca</taxon>
        <taxon>Bivalvia</taxon>
        <taxon>Autobranchia</taxon>
        <taxon>Heteroconchia</taxon>
        <taxon>Euheterodonta</taxon>
        <taxon>Imparidentia</taxon>
        <taxon>Neoheterodontei</taxon>
        <taxon>Myida</taxon>
        <taxon>Dreissenoidea</taxon>
        <taxon>Dreissenidae</taxon>
        <taxon>Dreissena</taxon>
    </lineage>
</organism>
<name>A0A9D4QNW4_DREPO</name>
<accession>A0A9D4QNW4</accession>
<protein>
    <submittedName>
        <fullName evidence="1">Uncharacterized protein</fullName>
    </submittedName>
</protein>
<reference evidence="1" key="2">
    <citation type="submission" date="2020-11" db="EMBL/GenBank/DDBJ databases">
        <authorList>
            <person name="McCartney M.A."/>
            <person name="Auch B."/>
            <person name="Kono T."/>
            <person name="Mallez S."/>
            <person name="Becker A."/>
            <person name="Gohl D.M."/>
            <person name="Silverstein K.A.T."/>
            <person name="Koren S."/>
            <person name="Bechman K.B."/>
            <person name="Herman A."/>
            <person name="Abrahante J.E."/>
            <person name="Garbe J."/>
        </authorList>
    </citation>
    <scope>NUCLEOTIDE SEQUENCE</scope>
    <source>
        <strain evidence="1">Duluth1</strain>
        <tissue evidence="1">Whole animal</tissue>
    </source>
</reference>
<reference evidence="1" key="1">
    <citation type="journal article" date="2019" name="bioRxiv">
        <title>The Genome of the Zebra Mussel, Dreissena polymorpha: A Resource for Invasive Species Research.</title>
        <authorList>
            <person name="McCartney M.A."/>
            <person name="Auch B."/>
            <person name="Kono T."/>
            <person name="Mallez S."/>
            <person name="Zhang Y."/>
            <person name="Obille A."/>
            <person name="Becker A."/>
            <person name="Abrahante J.E."/>
            <person name="Garbe J."/>
            <person name="Badalamenti J.P."/>
            <person name="Herman A."/>
            <person name="Mangelson H."/>
            <person name="Liachko I."/>
            <person name="Sullivan S."/>
            <person name="Sone E.D."/>
            <person name="Koren S."/>
            <person name="Silverstein K.A.T."/>
            <person name="Beckman K.B."/>
            <person name="Gohl D.M."/>
        </authorList>
    </citation>
    <scope>NUCLEOTIDE SEQUENCE</scope>
    <source>
        <strain evidence="1">Duluth1</strain>
        <tissue evidence="1">Whole animal</tissue>
    </source>
</reference>
<comment type="caution">
    <text evidence="1">The sequence shown here is derived from an EMBL/GenBank/DDBJ whole genome shotgun (WGS) entry which is preliminary data.</text>
</comment>
<dbReference type="AlphaFoldDB" id="A0A9D4QNW4"/>
<evidence type="ECO:0000313" key="2">
    <source>
        <dbReference type="Proteomes" id="UP000828390"/>
    </source>
</evidence>
<sequence>MAVRGGSLLVAAIDIGTTYSGWAFSFKSEFDKDPTKVSAKVWTGSQLLSSKDPTERHLKRLRTTRKISTVN</sequence>
<gene>
    <name evidence="1" type="ORF">DPMN_111317</name>
</gene>
<dbReference type="Proteomes" id="UP000828390">
    <property type="component" value="Unassembled WGS sequence"/>
</dbReference>
<dbReference type="EMBL" id="JAIWYP010000004">
    <property type="protein sequence ID" value="KAH3837914.1"/>
    <property type="molecule type" value="Genomic_DNA"/>
</dbReference>
<proteinExistence type="predicted"/>
<keyword evidence="2" id="KW-1185">Reference proteome</keyword>
<evidence type="ECO:0000313" key="1">
    <source>
        <dbReference type="EMBL" id="KAH3837914.1"/>
    </source>
</evidence>